<sequence length="481" mass="55078">MKFSIIATSDIHGHTEHFSQLASMINDRQPELLIDNGDFLQGSHLSYFYENIQRCEHPQISMANALRYDVAVFGNHEFNYPLPAIEAMRNACNFPWIAANIQAFAKDYIIKDIHGIRVAVIGVVTHFTPLWDEGTATKSLHFEQAFDAAQKTVKHVRAHEQVDFVILCYHGGFERDLQTGHLIDLLEGENEGYRMLHEIDGIDLFITGHQHLEIATKINGISVVQPGANAKCFAQIDVTIEGGNINHKPTLVYVDDSLPSFTDAAFDKWKNEMIGESACDLQYSNFFTPRTMQTDYVQLLHDMQMHYTKAQLSVIELPYHQNGGFPKQITRKDVLHNLPRQNRLVKIEMTGAEIREALELSASVFAINTQDEIDFSMNVHYPQPHPFVYDLWGGLDYEICLRHPVGQRVVSCEYNGHEMQDNEIFSVVINSYRATGAHDYAMFHKNPIYETSEFVPKLMMAYIQKNSPIQTQVKNHFRMRK</sequence>
<dbReference type="InterPro" id="IPR036907">
    <property type="entry name" value="5'-Nucleotdase_C_sf"/>
</dbReference>
<dbReference type="InterPro" id="IPR006179">
    <property type="entry name" value="5_nucleotidase/apyrase"/>
</dbReference>
<dbReference type="SUPFAM" id="SSF55816">
    <property type="entry name" value="5'-nucleotidase (syn. UDP-sugar hydrolase), C-terminal domain"/>
    <property type="match status" value="1"/>
</dbReference>
<dbReference type="InterPro" id="IPR004843">
    <property type="entry name" value="Calcineurin-like_PHP"/>
</dbReference>
<dbReference type="Gene3D" id="3.90.780.10">
    <property type="entry name" value="5'-Nucleotidase, C-terminal domain"/>
    <property type="match status" value="1"/>
</dbReference>
<dbReference type="Proteomes" id="UP001316087">
    <property type="component" value="Unassembled WGS sequence"/>
</dbReference>
<keyword evidence="6" id="KW-1185">Reference proteome</keyword>
<evidence type="ECO:0000313" key="5">
    <source>
        <dbReference type="EMBL" id="MCH7321127.1"/>
    </source>
</evidence>
<keyword evidence="1" id="KW-0732">Signal</keyword>
<evidence type="ECO:0000313" key="6">
    <source>
        <dbReference type="Proteomes" id="UP001316087"/>
    </source>
</evidence>
<keyword evidence="2" id="KW-0378">Hydrolase</keyword>
<feature type="domain" description="5'-Nucleotidase C-terminal" evidence="4">
    <location>
        <begin position="290"/>
        <end position="444"/>
    </location>
</feature>
<keyword evidence="2" id="KW-0547">Nucleotide-binding</keyword>
<dbReference type="PANTHER" id="PTHR11575">
    <property type="entry name" value="5'-NUCLEOTIDASE-RELATED"/>
    <property type="match status" value="1"/>
</dbReference>
<reference evidence="5 6" key="1">
    <citation type="submission" date="2022-03" db="EMBL/GenBank/DDBJ databases">
        <authorList>
            <person name="Jo J.-H."/>
            <person name="Im W.-T."/>
        </authorList>
    </citation>
    <scope>NUCLEOTIDE SEQUENCE [LARGE SCALE GENOMIC DNA]</scope>
    <source>
        <strain evidence="5 6">MA9</strain>
    </source>
</reference>
<dbReference type="PRINTS" id="PR01607">
    <property type="entry name" value="APYRASEFAMLY"/>
</dbReference>
<proteinExistence type="inferred from homology"/>
<evidence type="ECO:0000259" key="3">
    <source>
        <dbReference type="Pfam" id="PF00149"/>
    </source>
</evidence>
<dbReference type="RefSeq" id="WP_241368162.1">
    <property type="nucleotide sequence ID" value="NZ_JAKZFC010000001.1"/>
</dbReference>
<accession>A0ABS9U9V6</accession>
<dbReference type="InterPro" id="IPR029052">
    <property type="entry name" value="Metallo-depent_PP-like"/>
</dbReference>
<comment type="similarity">
    <text evidence="2">Belongs to the 5'-nucleotidase family.</text>
</comment>
<evidence type="ECO:0000256" key="1">
    <source>
        <dbReference type="ARBA" id="ARBA00022729"/>
    </source>
</evidence>
<dbReference type="Pfam" id="PF02872">
    <property type="entry name" value="5_nucleotid_C"/>
    <property type="match status" value="1"/>
</dbReference>
<organism evidence="5 6">
    <name type="scientific">Solibacillus palustris</name>
    <dbReference type="NCBI Taxonomy" id="2908203"/>
    <lineage>
        <taxon>Bacteria</taxon>
        <taxon>Bacillati</taxon>
        <taxon>Bacillota</taxon>
        <taxon>Bacilli</taxon>
        <taxon>Bacillales</taxon>
        <taxon>Caryophanaceae</taxon>
        <taxon>Solibacillus</taxon>
    </lineage>
</organism>
<evidence type="ECO:0000259" key="4">
    <source>
        <dbReference type="Pfam" id="PF02872"/>
    </source>
</evidence>
<dbReference type="SUPFAM" id="SSF56300">
    <property type="entry name" value="Metallo-dependent phosphatases"/>
    <property type="match status" value="1"/>
</dbReference>
<dbReference type="Gene3D" id="3.60.21.10">
    <property type="match status" value="1"/>
</dbReference>
<gene>
    <name evidence="5" type="ORF">LZ480_04415</name>
</gene>
<dbReference type="Pfam" id="PF00149">
    <property type="entry name" value="Metallophos"/>
    <property type="match status" value="1"/>
</dbReference>
<dbReference type="EMBL" id="JAKZFC010000001">
    <property type="protein sequence ID" value="MCH7321127.1"/>
    <property type="molecule type" value="Genomic_DNA"/>
</dbReference>
<evidence type="ECO:0000256" key="2">
    <source>
        <dbReference type="RuleBase" id="RU362119"/>
    </source>
</evidence>
<name>A0ABS9U9V6_9BACL</name>
<comment type="caution">
    <text evidence="5">The sequence shown here is derived from an EMBL/GenBank/DDBJ whole genome shotgun (WGS) entry which is preliminary data.</text>
</comment>
<feature type="domain" description="Calcineurin-like phosphoesterase" evidence="3">
    <location>
        <begin position="4"/>
        <end position="211"/>
    </location>
</feature>
<protein>
    <submittedName>
        <fullName evidence="5">Bifunctional metallophosphatase/5'-nucleotidase</fullName>
    </submittedName>
</protein>
<dbReference type="PANTHER" id="PTHR11575:SF6">
    <property type="entry name" value="2',3'-CYCLIC-NUCLEOTIDE 2'-PHOSPHODIESTERASE_3'-NUCLEOTIDASE"/>
    <property type="match status" value="1"/>
</dbReference>
<dbReference type="InterPro" id="IPR008334">
    <property type="entry name" value="5'-Nucleotdase_C"/>
</dbReference>